<sequence length="230" mass="25679">MGSTPLSLLSLLPEPGCLAVRRRAPRARRHARCRPECPTGQGSSYDVFDNYSVRQHPHARRRIPASSASAFWAAAVSFFKVFPPADPVQCPHVTLHHPRAGSHGPCVEARQWRRAKKRTCQRAFVKLIVKSKSGLAEVERFVDNIQYRLQCCGGIGARKYYEALENSPPTRSCMYYDSNEEQAAAYQQGCGRAIRNFLMSKSLAIGLVCLIVLLIEVFSVVSAIYLLGRK</sequence>
<evidence type="ECO:0000256" key="3">
    <source>
        <dbReference type="ARBA" id="ARBA00022989"/>
    </source>
</evidence>
<protein>
    <submittedName>
        <fullName evidence="6">Putative tetraspanin</fullName>
    </submittedName>
</protein>
<keyword evidence="2 5" id="KW-0812">Transmembrane</keyword>
<evidence type="ECO:0000256" key="5">
    <source>
        <dbReference type="SAM" id="Phobius"/>
    </source>
</evidence>
<reference evidence="6" key="1">
    <citation type="journal article" date="2015" name="PLoS Negl. Trop. Dis.">
        <title>Deep Sequencing Analysis of the Ixodes ricinus Haemocytome.</title>
        <authorList>
            <person name="Kotsyfakis M."/>
            <person name="Kopacek P."/>
            <person name="Franta Z."/>
            <person name="Pedra J.H."/>
            <person name="Ribeiro J.M."/>
        </authorList>
    </citation>
    <scope>NUCLEOTIDE SEQUENCE</scope>
</reference>
<keyword evidence="4 5" id="KW-0472">Membrane</keyword>
<organism evidence="6">
    <name type="scientific">Ixodes ricinus</name>
    <name type="common">Common tick</name>
    <name type="synonym">Acarus ricinus</name>
    <dbReference type="NCBI Taxonomy" id="34613"/>
    <lineage>
        <taxon>Eukaryota</taxon>
        <taxon>Metazoa</taxon>
        <taxon>Ecdysozoa</taxon>
        <taxon>Arthropoda</taxon>
        <taxon>Chelicerata</taxon>
        <taxon>Arachnida</taxon>
        <taxon>Acari</taxon>
        <taxon>Parasitiformes</taxon>
        <taxon>Ixodida</taxon>
        <taxon>Ixodoidea</taxon>
        <taxon>Ixodidae</taxon>
        <taxon>Ixodinae</taxon>
        <taxon>Ixodes</taxon>
    </lineage>
</organism>
<accession>A0A090X7S0</accession>
<dbReference type="InterPro" id="IPR008952">
    <property type="entry name" value="Tetraspanin_EC2_sf"/>
</dbReference>
<comment type="subcellular location">
    <subcellularLocation>
        <location evidence="1">Membrane</location>
        <topology evidence="1">Multi-pass membrane protein</topology>
    </subcellularLocation>
</comment>
<evidence type="ECO:0000256" key="1">
    <source>
        <dbReference type="ARBA" id="ARBA00004141"/>
    </source>
</evidence>
<dbReference type="AlphaFoldDB" id="A0A090X7S0"/>
<dbReference type="Gene3D" id="1.10.1450.10">
    <property type="entry name" value="Tetraspanin"/>
    <property type="match status" value="1"/>
</dbReference>
<evidence type="ECO:0000256" key="4">
    <source>
        <dbReference type="ARBA" id="ARBA00023136"/>
    </source>
</evidence>
<dbReference type="EMBL" id="GBIH01002514">
    <property type="protein sequence ID" value="JAC92196.1"/>
    <property type="molecule type" value="mRNA"/>
</dbReference>
<evidence type="ECO:0000313" key="6">
    <source>
        <dbReference type="EMBL" id="JAC92196.1"/>
    </source>
</evidence>
<name>A0A090X7S0_IXORI</name>
<evidence type="ECO:0000256" key="2">
    <source>
        <dbReference type="ARBA" id="ARBA00022692"/>
    </source>
</evidence>
<feature type="transmembrane region" description="Helical" evidence="5">
    <location>
        <begin position="203"/>
        <end position="227"/>
    </location>
</feature>
<dbReference type="SUPFAM" id="SSF48652">
    <property type="entry name" value="Tetraspanin"/>
    <property type="match status" value="1"/>
</dbReference>
<keyword evidence="3 5" id="KW-1133">Transmembrane helix</keyword>
<dbReference type="InterPro" id="IPR018499">
    <property type="entry name" value="Tetraspanin/Peripherin"/>
</dbReference>
<dbReference type="GO" id="GO:0016020">
    <property type="term" value="C:membrane"/>
    <property type="evidence" value="ECO:0007669"/>
    <property type="project" value="UniProtKB-SubCell"/>
</dbReference>
<dbReference type="Pfam" id="PF00335">
    <property type="entry name" value="Tetraspanin"/>
    <property type="match status" value="1"/>
</dbReference>
<proteinExistence type="evidence at transcript level"/>